<dbReference type="Proteomes" id="UP001162541">
    <property type="component" value="Chromosome 1"/>
</dbReference>
<evidence type="ECO:0000313" key="6">
    <source>
        <dbReference type="Proteomes" id="UP001162541"/>
    </source>
</evidence>
<dbReference type="AlphaFoldDB" id="A0A176VJX2"/>
<feature type="region of interest" description="Disordered" evidence="2">
    <location>
        <begin position="353"/>
        <end position="372"/>
    </location>
</feature>
<dbReference type="Proteomes" id="UP000077202">
    <property type="component" value="Unassembled WGS sequence"/>
</dbReference>
<dbReference type="EMBL" id="LVLJ01003561">
    <property type="protein sequence ID" value="OAE20857.1"/>
    <property type="molecule type" value="Genomic_DNA"/>
</dbReference>
<reference evidence="3" key="2">
    <citation type="journal article" date="2019" name="Curr. Biol.">
        <title>Chromatin organization in early land plants reveals an ancestral association between H3K27me3, transposons, and constitutive heterochromatin.</title>
        <authorList>
            <person name="Montgomery S.A."/>
            <person name="Tanizawa Y."/>
            <person name="Galik B."/>
            <person name="Wang N."/>
            <person name="Ito T."/>
            <person name="Mochizuki T."/>
            <person name="Akimcheva S."/>
            <person name="Bowman J."/>
            <person name="Cognat V."/>
            <person name="Drouard L."/>
            <person name="Ekker H."/>
            <person name="Houng S."/>
            <person name="Kohchi T."/>
            <person name="Lin S."/>
            <person name="Liu L.D."/>
            <person name="Nakamura Y."/>
            <person name="Valeeva L.R."/>
            <person name="Shakirov E.V."/>
            <person name="Shippen D.E."/>
            <person name="Wei W."/>
            <person name="Yagura M."/>
            <person name="Yamaoka S."/>
            <person name="Yamato K.T."/>
            <person name="Liu C."/>
            <person name="Berger F."/>
        </authorList>
    </citation>
    <scope>NUCLEOTIDE SEQUENCE [LARGE SCALE GENOMIC DNA]</scope>
    <source>
        <strain evidence="3">Tak-1</strain>
    </source>
</reference>
<accession>A0A176VJX2</accession>
<keyword evidence="1" id="KW-0175">Coiled coil</keyword>
<name>A0A176VJX2_MARPO</name>
<dbReference type="Pfam" id="PF16021">
    <property type="entry name" value="PDCD7"/>
    <property type="match status" value="2"/>
</dbReference>
<sequence length="449" mass="50626">MYNSRPTMLQPGAPAPLPQQFPHTSVPPSDPFFQRPWLKEHLANLLQNAALLRSVGDELEALQTMQALSTDLERGSKVPEVLINESAPDTRISDLEIKSKTDHNELLIKTVQESCKLWPSSASLAIQAARKLKNVVELQLQPLQEALDGKAAAVAKLTLKRQKLLRNRKWRTRKRRRIAEALRKERDRYEEADREADEWRAKEIAKSIAKRKMEKMKILADKKAKEEKARLQQAMEMVVIVEKLQELRALRVAKLKKQGRFFPEEDDQFMDRVRAAVAEEERQAAAAANTSAAATAILNAEEARKVAIGLANSSRVVDLEDGKGPLISSTVPPLGIADDQDLFGNIDDLSAKADNTKVRDRPPKVDQEKKSSGLLEGYEGLPVEFHHYYLGSSYNMGTLIEVRQGWDAFIMPGGSRIPQHWVEAPQPSDAVWASYLVKPKTKNRRRRTE</sequence>
<evidence type="ECO:0000256" key="1">
    <source>
        <dbReference type="SAM" id="Coils"/>
    </source>
</evidence>
<dbReference type="InterPro" id="IPR031974">
    <property type="entry name" value="PDCD7"/>
</dbReference>
<gene>
    <name evidence="4" type="ORF">AXG93_3256s1010</name>
    <name evidence="3" type="ORF">Mp_1g19830</name>
</gene>
<proteinExistence type="predicted"/>
<evidence type="ECO:0000313" key="3">
    <source>
        <dbReference type="EMBL" id="BBM99243.1"/>
    </source>
</evidence>
<protein>
    <submittedName>
        <fullName evidence="4">Uncharacterized protein</fullName>
    </submittedName>
</protein>
<feature type="compositionally biased region" description="Basic and acidic residues" evidence="2">
    <location>
        <begin position="353"/>
        <end position="371"/>
    </location>
</feature>
<evidence type="ECO:0000313" key="4">
    <source>
        <dbReference type="EMBL" id="OAE20857.1"/>
    </source>
</evidence>
<dbReference type="PANTHER" id="PTHR48190:SF2">
    <property type="entry name" value="PROGRAMMED CELL DEATH PROTEIN 7"/>
    <property type="match status" value="1"/>
</dbReference>
<reference evidence="4 5" key="1">
    <citation type="submission" date="2016-03" db="EMBL/GenBank/DDBJ databases">
        <title>Mechanisms controlling the formation of the plant cell surface in tip-growing cells are functionally conserved among land plants.</title>
        <authorList>
            <person name="Honkanen S."/>
            <person name="Jones V.A."/>
            <person name="Morieri G."/>
            <person name="Champion C."/>
            <person name="Hetherington A.J."/>
            <person name="Kelly S."/>
            <person name="Saint-Marcoux D."/>
            <person name="Proust H."/>
            <person name="Prescott H."/>
            <person name="Dolan L."/>
        </authorList>
    </citation>
    <scope>NUCLEOTIDE SEQUENCE [LARGE SCALE GENOMIC DNA]</scope>
    <source>
        <strain evidence="5">cv. Tak-1 and cv. Tak-2</strain>
        <tissue evidence="4">Whole gametophyte</tissue>
    </source>
</reference>
<organism evidence="4 5">
    <name type="scientific">Marchantia polymorpha subsp. ruderalis</name>
    <dbReference type="NCBI Taxonomy" id="1480154"/>
    <lineage>
        <taxon>Eukaryota</taxon>
        <taxon>Viridiplantae</taxon>
        <taxon>Streptophyta</taxon>
        <taxon>Embryophyta</taxon>
        <taxon>Marchantiophyta</taxon>
        <taxon>Marchantiopsida</taxon>
        <taxon>Marchantiidae</taxon>
        <taxon>Marchantiales</taxon>
        <taxon>Marchantiaceae</taxon>
        <taxon>Marchantia</taxon>
    </lineage>
</organism>
<dbReference type="EMBL" id="AP019866">
    <property type="protein sequence ID" value="BBM99243.1"/>
    <property type="molecule type" value="Genomic_DNA"/>
</dbReference>
<evidence type="ECO:0000313" key="5">
    <source>
        <dbReference type="Proteomes" id="UP000077202"/>
    </source>
</evidence>
<dbReference type="GO" id="GO:0005689">
    <property type="term" value="C:U12-type spliceosomal complex"/>
    <property type="evidence" value="ECO:0007669"/>
    <property type="project" value="TreeGrafter"/>
</dbReference>
<dbReference type="PANTHER" id="PTHR48190">
    <property type="entry name" value="PROGRAMMED CELL DEATH PROTEIN 7"/>
    <property type="match status" value="1"/>
</dbReference>
<evidence type="ECO:0000256" key="2">
    <source>
        <dbReference type="SAM" id="MobiDB-lite"/>
    </source>
</evidence>
<reference evidence="6" key="3">
    <citation type="journal article" date="2020" name="Curr. Biol.">
        <title>Chromatin organization in early land plants reveals an ancestral association between H3K27me3, transposons, and constitutive heterochromatin.</title>
        <authorList>
            <person name="Montgomery S.A."/>
            <person name="Tanizawa Y."/>
            <person name="Galik B."/>
            <person name="Wang N."/>
            <person name="Ito T."/>
            <person name="Mochizuki T."/>
            <person name="Akimcheva S."/>
            <person name="Bowman J.L."/>
            <person name="Cognat V."/>
            <person name="Marechal-Drouard L."/>
            <person name="Ekker H."/>
            <person name="Hong S.F."/>
            <person name="Kohchi T."/>
            <person name="Lin S.S."/>
            <person name="Liu L.D."/>
            <person name="Nakamura Y."/>
            <person name="Valeeva L.R."/>
            <person name="Shakirov E.V."/>
            <person name="Shippen D.E."/>
            <person name="Wei W.L."/>
            <person name="Yagura M."/>
            <person name="Yamaoka S."/>
            <person name="Yamato K.T."/>
            <person name="Liu C."/>
            <person name="Berger F."/>
        </authorList>
    </citation>
    <scope>NUCLEOTIDE SEQUENCE [LARGE SCALE GENOMIC DNA]</scope>
    <source>
        <strain evidence="6">Tak-1</strain>
    </source>
</reference>
<keyword evidence="5" id="KW-1185">Reference proteome</keyword>
<feature type="coiled-coil region" evidence="1">
    <location>
        <begin position="175"/>
        <end position="202"/>
    </location>
</feature>
<feature type="region of interest" description="Disordered" evidence="2">
    <location>
        <begin position="1"/>
        <end position="28"/>
    </location>
</feature>
<dbReference type="InterPro" id="IPR052831">
    <property type="entry name" value="Apoptosis_promoter"/>
</dbReference>